<accession>A0AAD2FI99</accession>
<reference evidence="4" key="1">
    <citation type="submission" date="2023-08" db="EMBL/GenBank/DDBJ databases">
        <authorList>
            <person name="Audoor S."/>
            <person name="Bilcke G."/>
        </authorList>
    </citation>
    <scope>NUCLEOTIDE SEQUENCE</scope>
</reference>
<gene>
    <name evidence="4" type="ORF">CYCCA115_LOCUS7436</name>
</gene>
<feature type="compositionally biased region" description="Polar residues" evidence="2">
    <location>
        <begin position="166"/>
        <end position="180"/>
    </location>
</feature>
<dbReference type="Gene3D" id="2.20.110.10">
    <property type="entry name" value="Histone H3 K4-specific methyltransferase SET7/9 N-terminal domain"/>
    <property type="match status" value="1"/>
</dbReference>
<evidence type="ECO:0000256" key="1">
    <source>
        <dbReference type="ARBA" id="ARBA00022737"/>
    </source>
</evidence>
<evidence type="ECO:0000259" key="3">
    <source>
        <dbReference type="Pfam" id="PF20710"/>
    </source>
</evidence>
<name>A0AAD2FI99_9STRA</name>
<proteinExistence type="predicted"/>
<keyword evidence="5" id="KW-1185">Reference proteome</keyword>
<dbReference type="InterPro" id="IPR049227">
    <property type="entry name" value="DUF6824"/>
</dbReference>
<dbReference type="Pfam" id="PF02493">
    <property type="entry name" value="MORN"/>
    <property type="match status" value="7"/>
</dbReference>
<organism evidence="4 5">
    <name type="scientific">Cylindrotheca closterium</name>
    <dbReference type="NCBI Taxonomy" id="2856"/>
    <lineage>
        <taxon>Eukaryota</taxon>
        <taxon>Sar</taxon>
        <taxon>Stramenopiles</taxon>
        <taxon>Ochrophyta</taxon>
        <taxon>Bacillariophyta</taxon>
        <taxon>Bacillariophyceae</taxon>
        <taxon>Bacillariophycidae</taxon>
        <taxon>Bacillariales</taxon>
        <taxon>Bacillariaceae</taxon>
        <taxon>Cylindrotheca</taxon>
    </lineage>
</organism>
<dbReference type="PANTHER" id="PTHR43215:SF14">
    <property type="entry name" value="RADIAL SPOKE HEAD 1 HOMOLOG"/>
    <property type="match status" value="1"/>
</dbReference>
<keyword evidence="1" id="KW-0677">Repeat</keyword>
<dbReference type="Pfam" id="PF20710">
    <property type="entry name" value="DUF6824"/>
    <property type="match status" value="1"/>
</dbReference>
<dbReference type="Proteomes" id="UP001295423">
    <property type="component" value="Unassembled WGS sequence"/>
</dbReference>
<dbReference type="EMBL" id="CAKOGP040001001">
    <property type="protein sequence ID" value="CAJ1941267.1"/>
    <property type="molecule type" value="Genomic_DNA"/>
</dbReference>
<dbReference type="InterPro" id="IPR003409">
    <property type="entry name" value="MORN"/>
</dbReference>
<sequence>MANIHNAPGGSLANGELQYIDGEPNCHDVKLGRGGGTNTHLGNKLLRQKVEELFEEYNNQNEQGSKTVIAQGIITSINRLDPPGRFVKKESSSGRWYEVGNNEALEKTAQTFRNVRHKRNTAASSTDKKLPTRAPSADDDGTDQPPPRRAESMVGGQPAVPAHPTASESQQPQLTNGSQDSQIMHETTHLEGIVVNPMARSAISTILFVSAAITQGKDNRNPTQEIKQIISNPMVIDATFTILYSATSSYSIPQIPTMQEVQTLLKSSAATDSFLMILQAAAFTADKSAAAAMEQVLQMKNNEMVVWAVSKILEEAAIIQNNSSNNEPMRTTSIGDQDTFPEMPESGIMSLSSPKDLKSMRSITSSFAGLSFATESSFVEQVATQDANGNHGTYTGYVWANTKEPHGVGRMQYHSENAEFHGNWLGGGMDGLGVYVRANGDSFVGQFSKGKLEGPGYIGYGSGDFYFGGFSNHQFDGKGLFKWADGRLYIGEYRKGQQLSYTLTGPDGQYQLSDLGTAFSPNAPFVESQMVVTASGKMGRYTGYVSEHTLLPHGMGRMIENDTNDEYHGTWFEGEKDGMGLYKRSNGKTYVGDFKKDMFEGYGFATNGCGYSSTSMETGTIYFGKFRGSKCEGQGFLKWKSGGVYIGEFRNGQRSFGFGNRITGDDGRYLQQKSQTMGSLGGMDVDSFAFSSMADGSATIFSEVTGF</sequence>
<feature type="domain" description="DUF6824" evidence="3">
    <location>
        <begin position="28"/>
        <end position="114"/>
    </location>
</feature>
<dbReference type="PANTHER" id="PTHR43215">
    <property type="entry name" value="RADIAL SPOKE HEAD 1 HOMOLOG"/>
    <property type="match status" value="1"/>
</dbReference>
<feature type="region of interest" description="Disordered" evidence="2">
    <location>
        <begin position="112"/>
        <end position="180"/>
    </location>
</feature>
<evidence type="ECO:0000256" key="2">
    <source>
        <dbReference type="SAM" id="MobiDB-lite"/>
    </source>
</evidence>
<dbReference type="SUPFAM" id="SSF82185">
    <property type="entry name" value="Histone H3 K4-specific methyltransferase SET7/9 N-terminal domain"/>
    <property type="match status" value="3"/>
</dbReference>
<comment type="caution">
    <text evidence="4">The sequence shown here is derived from an EMBL/GenBank/DDBJ whole genome shotgun (WGS) entry which is preliminary data.</text>
</comment>
<dbReference type="AlphaFoldDB" id="A0AAD2FI99"/>
<protein>
    <recommendedName>
        <fullName evidence="3">DUF6824 domain-containing protein</fullName>
    </recommendedName>
</protein>
<evidence type="ECO:0000313" key="5">
    <source>
        <dbReference type="Proteomes" id="UP001295423"/>
    </source>
</evidence>
<dbReference type="SMART" id="SM00698">
    <property type="entry name" value="MORN"/>
    <property type="match status" value="6"/>
</dbReference>
<evidence type="ECO:0000313" key="4">
    <source>
        <dbReference type="EMBL" id="CAJ1941267.1"/>
    </source>
</evidence>